<dbReference type="Proteomes" id="UP001066276">
    <property type="component" value="Chromosome 6"/>
</dbReference>
<accession>A0AAV7QMA5</accession>
<reference evidence="1" key="1">
    <citation type="journal article" date="2022" name="bioRxiv">
        <title>Sequencing and chromosome-scale assembly of the giantPleurodeles waltlgenome.</title>
        <authorList>
            <person name="Brown T."/>
            <person name="Elewa A."/>
            <person name="Iarovenko S."/>
            <person name="Subramanian E."/>
            <person name="Araus A.J."/>
            <person name="Petzold A."/>
            <person name="Susuki M."/>
            <person name="Suzuki K.-i.T."/>
            <person name="Hayashi T."/>
            <person name="Toyoda A."/>
            <person name="Oliveira C."/>
            <person name="Osipova E."/>
            <person name="Leigh N.D."/>
            <person name="Simon A."/>
            <person name="Yun M.H."/>
        </authorList>
    </citation>
    <scope>NUCLEOTIDE SEQUENCE</scope>
    <source>
        <strain evidence="1">20211129_DDA</strain>
        <tissue evidence="1">Liver</tissue>
    </source>
</reference>
<name>A0AAV7QMA5_PLEWA</name>
<gene>
    <name evidence="1" type="ORF">NDU88_006966</name>
</gene>
<evidence type="ECO:0000313" key="1">
    <source>
        <dbReference type="EMBL" id="KAJ1140617.1"/>
    </source>
</evidence>
<dbReference type="AlphaFoldDB" id="A0AAV7QMA5"/>
<protein>
    <recommendedName>
        <fullName evidence="3">Secreted protein</fullName>
    </recommendedName>
</protein>
<keyword evidence="2" id="KW-1185">Reference proteome</keyword>
<evidence type="ECO:0000313" key="2">
    <source>
        <dbReference type="Proteomes" id="UP001066276"/>
    </source>
</evidence>
<comment type="caution">
    <text evidence="1">The sequence shown here is derived from an EMBL/GenBank/DDBJ whole genome shotgun (WGS) entry which is preliminary data.</text>
</comment>
<sequence length="153" mass="16533">MGRSSSRVAQACICLSCAVWGGPKPRPRPPHVSPLPRVPRSDSQHQIAARADTFIHSAQAASHLETTVSRRPVTAHVVAKLARVPLYPSGPPVPQTFESLASSAVLGAECRCPAAGSQVSVLYHLVAPLRSRALECCPRNRFDSRLRFRVRPA</sequence>
<proteinExistence type="predicted"/>
<organism evidence="1 2">
    <name type="scientific">Pleurodeles waltl</name>
    <name type="common">Iberian ribbed newt</name>
    <dbReference type="NCBI Taxonomy" id="8319"/>
    <lineage>
        <taxon>Eukaryota</taxon>
        <taxon>Metazoa</taxon>
        <taxon>Chordata</taxon>
        <taxon>Craniata</taxon>
        <taxon>Vertebrata</taxon>
        <taxon>Euteleostomi</taxon>
        <taxon>Amphibia</taxon>
        <taxon>Batrachia</taxon>
        <taxon>Caudata</taxon>
        <taxon>Salamandroidea</taxon>
        <taxon>Salamandridae</taxon>
        <taxon>Pleurodelinae</taxon>
        <taxon>Pleurodeles</taxon>
    </lineage>
</organism>
<evidence type="ECO:0008006" key="3">
    <source>
        <dbReference type="Google" id="ProtNLM"/>
    </source>
</evidence>
<dbReference type="EMBL" id="JANPWB010000010">
    <property type="protein sequence ID" value="KAJ1140617.1"/>
    <property type="molecule type" value="Genomic_DNA"/>
</dbReference>